<dbReference type="OrthoDB" id="9151145at2"/>
<dbReference type="GO" id="GO:0005525">
    <property type="term" value="F:GTP binding"/>
    <property type="evidence" value="ECO:0007669"/>
    <property type="project" value="UniProtKB-KW"/>
</dbReference>
<accession>A0A554SD51</accession>
<dbReference type="GO" id="GO:0043814">
    <property type="term" value="F:phospholactate guanylyltransferase activity"/>
    <property type="evidence" value="ECO:0007669"/>
    <property type="project" value="UniProtKB-EC"/>
</dbReference>
<dbReference type="AlphaFoldDB" id="A0A554SD51"/>
<evidence type="ECO:0000256" key="2">
    <source>
        <dbReference type="ARBA" id="ARBA00022695"/>
    </source>
</evidence>
<sequence length="201" mass="21291">MTRAATGPGWTVIVPIKPFHHAKTRLALEPAHRERAARVFADHVLGELRRIPTVETIVVVGVAHPAADIGLADPGTMAAAVDRGRSWAAEHRAEHPIAVIPADLPALTATTLGAALDMAGDHRRAFMPDRSGEGTTLLTSSSPAELIASYGPGSARAHRDLGIVEIAGDWPGVRDDVDTLADLERIARQGPAREIDRLIAS</sequence>
<protein>
    <submittedName>
        <fullName evidence="5">2-phospho-L-lactate guanylyltransferase</fullName>
        <ecNumber evidence="5">2.7.7.68</ecNumber>
    </submittedName>
</protein>
<keyword evidence="3" id="KW-0547">Nucleotide-binding</keyword>
<keyword evidence="1 5" id="KW-0808">Transferase</keyword>
<evidence type="ECO:0000256" key="4">
    <source>
        <dbReference type="ARBA" id="ARBA00023134"/>
    </source>
</evidence>
<keyword evidence="6" id="KW-1185">Reference proteome</keyword>
<evidence type="ECO:0000313" key="5">
    <source>
        <dbReference type="EMBL" id="TSD64271.1"/>
    </source>
</evidence>
<dbReference type="NCBIfam" id="TIGR03552">
    <property type="entry name" value="F420_cofC"/>
    <property type="match status" value="1"/>
</dbReference>
<dbReference type="InterPro" id="IPR029044">
    <property type="entry name" value="Nucleotide-diphossugar_trans"/>
</dbReference>
<reference evidence="5 6" key="1">
    <citation type="submission" date="2019-07" db="EMBL/GenBank/DDBJ databases">
        <authorList>
            <person name="Zhao L.H."/>
        </authorList>
    </citation>
    <scope>NUCLEOTIDE SEQUENCE [LARGE SCALE GENOMIC DNA]</scope>
    <source>
        <strain evidence="5 6">Co35</strain>
    </source>
</reference>
<dbReference type="EMBL" id="VLNT01000004">
    <property type="protein sequence ID" value="TSD64271.1"/>
    <property type="molecule type" value="Genomic_DNA"/>
</dbReference>
<comment type="caution">
    <text evidence="5">The sequence shown here is derived from an EMBL/GenBank/DDBJ whole genome shotgun (WGS) entry which is preliminary data.</text>
</comment>
<dbReference type="InterPro" id="IPR002835">
    <property type="entry name" value="CofC"/>
</dbReference>
<name>A0A554SD51_9ACTN</name>
<dbReference type="EC" id="2.7.7.68" evidence="5"/>
<dbReference type="Proteomes" id="UP000316988">
    <property type="component" value="Unassembled WGS sequence"/>
</dbReference>
<dbReference type="Gene3D" id="3.90.550.10">
    <property type="entry name" value="Spore Coat Polysaccharide Biosynthesis Protein SpsA, Chain A"/>
    <property type="match status" value="1"/>
</dbReference>
<gene>
    <name evidence="5" type="primary">cofC</name>
    <name evidence="5" type="ORF">FNM00_06915</name>
</gene>
<evidence type="ECO:0000256" key="3">
    <source>
        <dbReference type="ARBA" id="ARBA00022741"/>
    </source>
</evidence>
<keyword evidence="4" id="KW-0342">GTP-binding</keyword>
<organism evidence="5 6">
    <name type="scientific">Aeromicrobium piscarium</name>
    <dbReference type="NCBI Taxonomy" id="2590901"/>
    <lineage>
        <taxon>Bacteria</taxon>
        <taxon>Bacillati</taxon>
        <taxon>Actinomycetota</taxon>
        <taxon>Actinomycetes</taxon>
        <taxon>Propionibacteriales</taxon>
        <taxon>Nocardioidaceae</taxon>
        <taxon>Aeromicrobium</taxon>
    </lineage>
</organism>
<dbReference type="PANTHER" id="PTHR40392:SF1">
    <property type="entry name" value="2-PHOSPHO-L-LACTATE GUANYLYLTRANSFERASE"/>
    <property type="match status" value="1"/>
</dbReference>
<dbReference type="PANTHER" id="PTHR40392">
    <property type="entry name" value="2-PHOSPHO-L-LACTATE GUANYLYLTRANSFERASE"/>
    <property type="match status" value="1"/>
</dbReference>
<evidence type="ECO:0000313" key="6">
    <source>
        <dbReference type="Proteomes" id="UP000316988"/>
    </source>
</evidence>
<proteinExistence type="predicted"/>
<dbReference type="Pfam" id="PF01983">
    <property type="entry name" value="CofC"/>
    <property type="match status" value="1"/>
</dbReference>
<keyword evidence="2 5" id="KW-0548">Nucleotidyltransferase</keyword>
<evidence type="ECO:0000256" key="1">
    <source>
        <dbReference type="ARBA" id="ARBA00022679"/>
    </source>
</evidence>
<dbReference type="SUPFAM" id="SSF53448">
    <property type="entry name" value="Nucleotide-diphospho-sugar transferases"/>
    <property type="match status" value="1"/>
</dbReference>